<accession>A0ABW0TB45</accession>
<reference evidence="3" key="1">
    <citation type="journal article" date="2019" name="Int. J. Syst. Evol. Microbiol.">
        <title>The Global Catalogue of Microorganisms (GCM) 10K type strain sequencing project: providing services to taxonomists for standard genome sequencing and annotation.</title>
        <authorList>
            <consortium name="The Broad Institute Genomics Platform"/>
            <consortium name="The Broad Institute Genome Sequencing Center for Infectious Disease"/>
            <person name="Wu L."/>
            <person name="Ma J."/>
        </authorList>
    </citation>
    <scope>NUCLEOTIDE SEQUENCE [LARGE SCALE GENOMIC DNA]</scope>
    <source>
        <strain evidence="3">JCM 3366</strain>
    </source>
</reference>
<comment type="caution">
    <text evidence="2">The sequence shown here is derived from an EMBL/GenBank/DDBJ whole genome shotgun (WGS) entry which is preliminary data.</text>
</comment>
<feature type="chain" id="PRO_5046911039" evidence="1">
    <location>
        <begin position="21"/>
        <end position="185"/>
    </location>
</feature>
<sequence length="185" mass="19838">MTRRCAACLAAALAALPASVCSTSTANGSGIPEHSEGVPLITWSDLASPAPVEKRNTRSADLRGQTVSLSGFLLAADLEGELVYSFILVARRGACSHMQQPSPDQVVRVVPSTPYRLSSNYEPVTITGSLQSGHEKTQLFILDGPAIIESAYTMRRATVTPNKSSPAQRTPFFGNPWHRVVNDDE</sequence>
<name>A0ABW0TB45_9HYPH</name>
<dbReference type="InterPro" id="IPR021727">
    <property type="entry name" value="DUF3299"/>
</dbReference>
<dbReference type="Pfam" id="PF11736">
    <property type="entry name" value="DUF3299"/>
    <property type="match status" value="1"/>
</dbReference>
<keyword evidence="1" id="KW-0732">Signal</keyword>
<feature type="signal peptide" evidence="1">
    <location>
        <begin position="1"/>
        <end position="20"/>
    </location>
</feature>
<organism evidence="2 3">
    <name type="scientific">Nitratireductor kimnyeongensis</name>
    <dbReference type="NCBI Taxonomy" id="430679"/>
    <lineage>
        <taxon>Bacteria</taxon>
        <taxon>Pseudomonadati</taxon>
        <taxon>Pseudomonadota</taxon>
        <taxon>Alphaproteobacteria</taxon>
        <taxon>Hyphomicrobiales</taxon>
        <taxon>Phyllobacteriaceae</taxon>
        <taxon>Nitratireductor</taxon>
    </lineage>
</organism>
<keyword evidence="3" id="KW-1185">Reference proteome</keyword>
<protein>
    <submittedName>
        <fullName evidence="2">DUF3299 domain-containing protein</fullName>
    </submittedName>
</protein>
<dbReference type="Proteomes" id="UP001596107">
    <property type="component" value="Unassembled WGS sequence"/>
</dbReference>
<proteinExistence type="predicted"/>
<dbReference type="Gene3D" id="2.40.50.870">
    <property type="entry name" value="Protein of unknown function (DUF3299)"/>
    <property type="match status" value="1"/>
</dbReference>
<evidence type="ECO:0000313" key="3">
    <source>
        <dbReference type="Proteomes" id="UP001596107"/>
    </source>
</evidence>
<gene>
    <name evidence="2" type="ORF">ACFPOD_12210</name>
</gene>
<evidence type="ECO:0000256" key="1">
    <source>
        <dbReference type="SAM" id="SignalP"/>
    </source>
</evidence>
<dbReference type="EMBL" id="JBHSNB010000002">
    <property type="protein sequence ID" value="MFC5585876.1"/>
    <property type="molecule type" value="Genomic_DNA"/>
</dbReference>
<dbReference type="RefSeq" id="WP_223020872.1">
    <property type="nucleotide sequence ID" value="NZ_CP078143.1"/>
</dbReference>
<evidence type="ECO:0000313" key="2">
    <source>
        <dbReference type="EMBL" id="MFC5585876.1"/>
    </source>
</evidence>